<evidence type="ECO:0000313" key="7">
    <source>
        <dbReference type="Proteomes" id="UP001148185"/>
    </source>
</evidence>
<dbReference type="InterPro" id="IPR023166">
    <property type="entry name" value="BaiN-like_dom_sf"/>
</dbReference>
<dbReference type="Proteomes" id="UP001148185">
    <property type="component" value="Unassembled WGS sequence"/>
</dbReference>
<dbReference type="RefSeq" id="WP_042561196.1">
    <property type="nucleotide sequence ID" value="NZ_JAMDHA010000007.1"/>
</dbReference>
<accession>A0A9X4BZW6</accession>
<keyword evidence="2" id="KW-0285">Flavoprotein</keyword>
<evidence type="ECO:0000256" key="1">
    <source>
        <dbReference type="ARBA" id="ARBA00001974"/>
    </source>
</evidence>
<dbReference type="InterPro" id="IPR055178">
    <property type="entry name" value="RsdA/BaiN/AoA(So)-like_dom"/>
</dbReference>
<evidence type="ECO:0000259" key="4">
    <source>
        <dbReference type="Pfam" id="PF03486"/>
    </source>
</evidence>
<evidence type="ECO:0000259" key="5">
    <source>
        <dbReference type="Pfam" id="PF22780"/>
    </source>
</evidence>
<gene>
    <name evidence="6" type="ORF">M5G27_07695</name>
</gene>
<dbReference type="Gene3D" id="1.10.8.260">
    <property type="entry name" value="HI0933 insert domain-like"/>
    <property type="match status" value="1"/>
</dbReference>
<dbReference type="Gene3D" id="2.40.30.10">
    <property type="entry name" value="Translation factors"/>
    <property type="match status" value="1"/>
</dbReference>
<dbReference type="InterPro" id="IPR004792">
    <property type="entry name" value="BaiN-like"/>
</dbReference>
<name>A0A9X4BZW6_9PSED</name>
<organism evidence="6 7">
    <name type="scientific">Pseudomonas shahriarae</name>
    <dbReference type="NCBI Taxonomy" id="2745512"/>
    <lineage>
        <taxon>Bacteria</taxon>
        <taxon>Pseudomonadati</taxon>
        <taxon>Pseudomonadota</taxon>
        <taxon>Gammaproteobacteria</taxon>
        <taxon>Pseudomonadales</taxon>
        <taxon>Pseudomonadaceae</taxon>
        <taxon>Pseudomonas</taxon>
    </lineage>
</organism>
<dbReference type="Pfam" id="PF03486">
    <property type="entry name" value="HI0933_like"/>
    <property type="match status" value="1"/>
</dbReference>
<evidence type="ECO:0000313" key="6">
    <source>
        <dbReference type="EMBL" id="MDD1007364.1"/>
    </source>
</evidence>
<sequence>MTQNTASSPAHVAIIGGGPAGLMAAEVLSQAGVRVDLYDGMPSVGRKFLLAGVGGMNITHSEAYPAFLSRYAERAPQIAPLLRSFDADALCRWIHDLGIETFIGSSGRVFPTDMKAAPLLRAWLKRLRDSGVVIHTRHRWLGWDEHGALRIDSPEGEKTLKPDATLLALGGGSWSRLGSDGAWMLPLEQRGVGLAPLQPSNCGFEVQAWSELLVSKFAGAPLKNIAIGLNDDIPRLGECVITATGIEGSLIYALSAPIREAINAHGSATIHIDLLPGRPVDKLQAALSKPRGSRSMAKHLHSQVGIDGVKAALLRELTDAATFADPALLARAIKALPLTLIKTRPLDEAISSAGGVTFEAMDEQLMLKALPGVFCAGEMLDWEAPTGGYLLTGCFASGRAAGLGIVQWLKSSARF</sequence>
<dbReference type="Gene3D" id="3.50.50.60">
    <property type="entry name" value="FAD/NAD(P)-binding domain"/>
    <property type="match status" value="1"/>
</dbReference>
<evidence type="ECO:0000256" key="2">
    <source>
        <dbReference type="ARBA" id="ARBA00022630"/>
    </source>
</evidence>
<keyword evidence="3" id="KW-0274">FAD</keyword>
<feature type="domain" description="RsdA/BaiN/AoA(So)-like Rossmann fold-like" evidence="4">
    <location>
        <begin position="11"/>
        <end position="402"/>
    </location>
</feature>
<protein>
    <submittedName>
        <fullName evidence="6">TIGR03862 family flavoprotein</fullName>
    </submittedName>
</protein>
<dbReference type="PRINTS" id="PR00419">
    <property type="entry name" value="ADXRDTASE"/>
</dbReference>
<dbReference type="AlphaFoldDB" id="A0A9X4BZW6"/>
<dbReference type="InterPro" id="IPR022460">
    <property type="entry name" value="Flavoprotein_PP4765"/>
</dbReference>
<dbReference type="NCBIfam" id="TIGR00275">
    <property type="entry name" value="aminoacetone oxidase family FAD-binding enzyme"/>
    <property type="match status" value="1"/>
</dbReference>
<dbReference type="PANTHER" id="PTHR42887">
    <property type="entry name" value="OS12G0638800 PROTEIN"/>
    <property type="match status" value="1"/>
</dbReference>
<keyword evidence="7" id="KW-1185">Reference proteome</keyword>
<dbReference type="SUPFAM" id="SSF51905">
    <property type="entry name" value="FAD/NAD(P)-binding domain"/>
    <property type="match status" value="1"/>
</dbReference>
<dbReference type="NCBIfam" id="TIGR03862">
    <property type="entry name" value="flavo_PP4765"/>
    <property type="match status" value="1"/>
</dbReference>
<dbReference type="PANTHER" id="PTHR42887:SF1">
    <property type="entry name" value="BLR3961 PROTEIN"/>
    <property type="match status" value="1"/>
</dbReference>
<dbReference type="InterPro" id="IPR057661">
    <property type="entry name" value="RsdA/BaiN/AoA(So)_Rossmann"/>
</dbReference>
<dbReference type="SUPFAM" id="SSF160996">
    <property type="entry name" value="HI0933 insert domain-like"/>
    <property type="match status" value="1"/>
</dbReference>
<dbReference type="EMBL" id="JAMDHA010000007">
    <property type="protein sequence ID" value="MDD1007364.1"/>
    <property type="molecule type" value="Genomic_DNA"/>
</dbReference>
<evidence type="ECO:0000256" key="3">
    <source>
        <dbReference type="ARBA" id="ARBA00022827"/>
    </source>
</evidence>
<dbReference type="InterPro" id="IPR036188">
    <property type="entry name" value="FAD/NAD-bd_sf"/>
</dbReference>
<proteinExistence type="predicted"/>
<comment type="cofactor">
    <cofactor evidence="1">
        <name>FAD</name>
        <dbReference type="ChEBI" id="CHEBI:57692"/>
    </cofactor>
</comment>
<feature type="domain" description="RsdA/BaiN/AoA(So)-like insert" evidence="5">
    <location>
        <begin position="198"/>
        <end position="351"/>
    </location>
</feature>
<comment type="caution">
    <text evidence="6">The sequence shown here is derived from an EMBL/GenBank/DDBJ whole genome shotgun (WGS) entry which is preliminary data.</text>
</comment>
<dbReference type="Pfam" id="PF22780">
    <property type="entry name" value="HI0933_like_1st"/>
    <property type="match status" value="1"/>
</dbReference>
<reference evidence="6 7" key="1">
    <citation type="submission" date="2022-05" db="EMBL/GenBank/DDBJ databases">
        <title>Novel Pseudomonas spp. Isolated from a Rainbow Trout Aquaculture Facility.</title>
        <authorList>
            <person name="Testerman T."/>
            <person name="Graf J."/>
        </authorList>
    </citation>
    <scope>NUCLEOTIDE SEQUENCE [LARGE SCALE GENOMIC DNA]</scope>
    <source>
        <strain evidence="6 7">ID1042</strain>
    </source>
</reference>